<protein>
    <submittedName>
        <fullName evidence="2">RNA-guided endonuclease IscB</fullName>
    </submittedName>
</protein>
<keyword evidence="2" id="KW-0378">Hydrolase</keyword>
<dbReference type="SMART" id="SM00507">
    <property type="entry name" value="HNHc"/>
    <property type="match status" value="1"/>
</dbReference>
<reference evidence="2 3" key="1">
    <citation type="journal article" date="2023" name="Microb. Genom.">
        <title>Mesoterricola silvestris gen. nov., sp. nov., Mesoterricola sediminis sp. nov., Geothrix oryzae sp. nov., Geothrix edaphica sp. nov., Geothrix rubra sp. nov., and Geothrix limicola sp. nov., six novel members of Acidobacteriota isolated from soils.</title>
        <authorList>
            <person name="Weisberg A.J."/>
            <person name="Pearce E."/>
            <person name="Kramer C.G."/>
            <person name="Chang J.H."/>
            <person name="Clarke C.R."/>
        </authorList>
    </citation>
    <scope>NUCLEOTIDE SEQUENCE [LARGE SCALE GENOMIC DNA]</scope>
    <source>
        <strain evidence="2 3">ID09-01A</strain>
    </source>
</reference>
<evidence type="ECO:0000313" key="2">
    <source>
        <dbReference type="EMBL" id="MDX3704370.1"/>
    </source>
</evidence>
<comment type="caution">
    <text evidence="2">The sequence shown here is derived from an EMBL/GenBank/DDBJ whole genome shotgun (WGS) entry which is preliminary data.</text>
</comment>
<dbReference type="Pfam" id="PF14239">
    <property type="entry name" value="RRXRR"/>
    <property type="match status" value="1"/>
</dbReference>
<keyword evidence="3" id="KW-1185">Reference proteome</keyword>
<dbReference type="RefSeq" id="WP_319063149.1">
    <property type="nucleotide sequence ID" value="NZ_JARAYT010000015.1"/>
</dbReference>
<keyword evidence="2" id="KW-0255">Endonuclease</keyword>
<proteinExistence type="predicted"/>
<feature type="domain" description="HNH nuclease" evidence="1">
    <location>
        <begin position="199"/>
        <end position="250"/>
    </location>
</feature>
<organism evidence="2 3">
    <name type="scientific">Streptomyces europaeiscabiei</name>
    <dbReference type="NCBI Taxonomy" id="146819"/>
    <lineage>
        <taxon>Bacteria</taxon>
        <taxon>Bacillati</taxon>
        <taxon>Actinomycetota</taxon>
        <taxon>Actinomycetes</taxon>
        <taxon>Kitasatosporales</taxon>
        <taxon>Streptomycetaceae</taxon>
        <taxon>Streptomyces</taxon>
    </lineage>
</organism>
<keyword evidence="2" id="KW-0540">Nuclease</keyword>
<evidence type="ECO:0000259" key="1">
    <source>
        <dbReference type="SMART" id="SM00507"/>
    </source>
</evidence>
<dbReference type="EMBL" id="JARAYU010000014">
    <property type="protein sequence ID" value="MDX3704370.1"/>
    <property type="molecule type" value="Genomic_DNA"/>
</dbReference>
<sequence>MAVLDRHSIPLMPCHPARARELLAKGRAVVVRHTPFAIRLKDREAKESSVSGVAVRIDPGSKGTGIVVTADFVVQNSKPAVAVHHKVRRGLVAIELQHRGSQIHKGMQQRANYRRARRSRNLRHRAPRFENRTRPEGWLAPSLQHRVDTVGSIVDRLVRYFPVEEIHIERVCFDTHAMSEGKNRLEAGEYQQGTLAGYEVRQYLLEKWGRACAYCGAENVPLQVEHILPRVRGGSDRISNLTLACSPCNRAKGAQPVAIFLSRRPHVLKRILSLAKAPLKDAAAVNTTRRRIVDRLRETGLPVHGWSGGRTQYNRITQGLAKSHTLDALAVGDIDSCTIIVRYPSRVLTVAAIGRGGYARTRPDRNGFPRLRLPRTKKFFGYSTGDLVRAVIPSGKYAGTWVGRVAVRATGRFNIRSVQGTVQGIHYRHMRLLQRADGYGYITREEEGVYLTGNGLRRADNPDD</sequence>
<dbReference type="InterPro" id="IPR047693">
    <property type="entry name" value="RNA-guided_IscB-like"/>
</dbReference>
<dbReference type="CDD" id="cd00085">
    <property type="entry name" value="HNHc"/>
    <property type="match status" value="1"/>
</dbReference>
<gene>
    <name evidence="2" type="primary">iscB</name>
    <name evidence="2" type="ORF">PV662_32390</name>
</gene>
<dbReference type="InterPro" id="IPR002711">
    <property type="entry name" value="HNH"/>
</dbReference>
<dbReference type="GO" id="GO:0004519">
    <property type="term" value="F:endonuclease activity"/>
    <property type="evidence" value="ECO:0007669"/>
    <property type="project" value="UniProtKB-KW"/>
</dbReference>
<dbReference type="Gene3D" id="1.10.30.50">
    <property type="match status" value="1"/>
</dbReference>
<dbReference type="NCBIfam" id="NF040563">
    <property type="entry name" value="guided_IscB"/>
    <property type="match status" value="1"/>
</dbReference>
<dbReference type="PANTHER" id="PTHR33877:SF1">
    <property type="entry name" value="TYPE IV METHYL-DIRECTED RESTRICTION ENZYME ECOKMCRA"/>
    <property type="match status" value="1"/>
</dbReference>
<dbReference type="PANTHER" id="PTHR33877">
    <property type="entry name" value="SLL1193 PROTEIN"/>
    <property type="match status" value="1"/>
</dbReference>
<evidence type="ECO:0000313" key="3">
    <source>
        <dbReference type="Proteomes" id="UP001271274"/>
    </source>
</evidence>
<name>A0ABU4NNX1_9ACTN</name>
<accession>A0ABU4NNX1</accession>
<dbReference type="Proteomes" id="UP001271274">
    <property type="component" value="Unassembled WGS sequence"/>
</dbReference>
<dbReference type="InterPro" id="IPR025938">
    <property type="entry name" value="RRXRR_dom"/>
</dbReference>
<dbReference type="Pfam" id="PF01844">
    <property type="entry name" value="HNH"/>
    <property type="match status" value="1"/>
</dbReference>
<dbReference type="InterPro" id="IPR003615">
    <property type="entry name" value="HNH_nuc"/>
</dbReference>
<dbReference type="InterPro" id="IPR052892">
    <property type="entry name" value="NA-targeting_endonuclease"/>
</dbReference>